<dbReference type="InterPro" id="IPR015422">
    <property type="entry name" value="PyrdxlP-dep_Trfase_small"/>
</dbReference>
<keyword evidence="5" id="KW-1185">Reference proteome</keyword>
<dbReference type="PANTHER" id="PTHR30244:SF34">
    <property type="entry name" value="DTDP-4-AMINO-4,6-DIDEOXYGALACTOSE TRANSAMINASE"/>
    <property type="match status" value="1"/>
</dbReference>
<evidence type="ECO:0000256" key="1">
    <source>
        <dbReference type="ARBA" id="ARBA00037999"/>
    </source>
</evidence>
<comment type="similarity">
    <text evidence="1 2">Belongs to the DegT/DnrJ/EryC1 family.</text>
</comment>
<gene>
    <name evidence="4" type="ORF">SAMN02982931_02871</name>
</gene>
<sequence>MYVVGEEEIEALAQVIRSGKLFRYGEGESECDRFERRYAEYLGVDHTALTVSGTYALSAAMIAVGLGPGDEVLIPAHTYMATATAVLTTGAIPVIVDVDESITISPEAIEAAIGPRTKAIVPVHIWGAACDMNAIMEIAERRGLTVIEDACQGVGGGYEGKMFGSIGHIGAFSFNYFKNMTSGEGGGISTSDEELAKRARCAIDPCHFYWTGREDGMKPFAGNGGRASELQGAMLNVQLDRLGGMIAKMRAQKKKIVAATSRLDNLGLKLSPTHSPDHDCSAHVMYLMPTAEQAQTFVKVFPAVIAGKTGRHTYTEWDQVLMGIGAAHPAMNPYNHPDNAECRTEYSKDMCARSLDILNRTVMVPTSPTDTDAETDGIIHNIEMAARVALDGMSADDVELRPTGSFDPQKFDMSTKDETAEAT</sequence>
<dbReference type="Proteomes" id="UP000199071">
    <property type="component" value="Unassembled WGS sequence"/>
</dbReference>
<accession>A0A1G6CXU9</accession>
<dbReference type="SUPFAM" id="SSF53383">
    <property type="entry name" value="PLP-dependent transferases"/>
    <property type="match status" value="1"/>
</dbReference>
<keyword evidence="2" id="KW-0663">Pyridoxal phosphate</keyword>
<dbReference type="OrthoDB" id="9768668at2"/>
<dbReference type="Gene3D" id="3.40.640.10">
    <property type="entry name" value="Type I PLP-dependent aspartate aminotransferase-like (Major domain)"/>
    <property type="match status" value="1"/>
</dbReference>
<evidence type="ECO:0000256" key="2">
    <source>
        <dbReference type="RuleBase" id="RU004508"/>
    </source>
</evidence>
<proteinExistence type="inferred from homology"/>
<dbReference type="GO" id="GO:0000271">
    <property type="term" value="P:polysaccharide biosynthetic process"/>
    <property type="evidence" value="ECO:0007669"/>
    <property type="project" value="TreeGrafter"/>
</dbReference>
<feature type="compositionally biased region" description="Basic and acidic residues" evidence="3">
    <location>
        <begin position="409"/>
        <end position="423"/>
    </location>
</feature>
<dbReference type="PANTHER" id="PTHR30244">
    <property type="entry name" value="TRANSAMINASE"/>
    <property type="match status" value="1"/>
</dbReference>
<dbReference type="GO" id="GO:0008483">
    <property type="term" value="F:transaminase activity"/>
    <property type="evidence" value="ECO:0007669"/>
    <property type="project" value="TreeGrafter"/>
</dbReference>
<protein>
    <submittedName>
        <fullName evidence="4">dTDP-4-amino-4,6-dideoxygalactose transaminase</fullName>
    </submittedName>
</protein>
<name>A0A1G6CXU9_9HYPH</name>
<dbReference type="InterPro" id="IPR015421">
    <property type="entry name" value="PyrdxlP-dep_Trfase_major"/>
</dbReference>
<dbReference type="Gene3D" id="3.90.1150.10">
    <property type="entry name" value="Aspartate Aminotransferase, domain 1"/>
    <property type="match status" value="1"/>
</dbReference>
<dbReference type="InterPro" id="IPR015424">
    <property type="entry name" value="PyrdxlP-dep_Trfase"/>
</dbReference>
<dbReference type="RefSeq" id="WP_090877117.1">
    <property type="nucleotide sequence ID" value="NZ_FMXQ01000005.1"/>
</dbReference>
<evidence type="ECO:0000256" key="3">
    <source>
        <dbReference type="SAM" id="MobiDB-lite"/>
    </source>
</evidence>
<organism evidence="4 5">
    <name type="scientific">Bauldia litoralis</name>
    <dbReference type="NCBI Taxonomy" id="665467"/>
    <lineage>
        <taxon>Bacteria</taxon>
        <taxon>Pseudomonadati</taxon>
        <taxon>Pseudomonadota</taxon>
        <taxon>Alphaproteobacteria</taxon>
        <taxon>Hyphomicrobiales</taxon>
        <taxon>Kaistiaceae</taxon>
        <taxon>Bauldia</taxon>
    </lineage>
</organism>
<evidence type="ECO:0000313" key="4">
    <source>
        <dbReference type="EMBL" id="SDB37505.1"/>
    </source>
</evidence>
<feature type="region of interest" description="Disordered" evidence="3">
    <location>
        <begin position="401"/>
        <end position="423"/>
    </location>
</feature>
<dbReference type="Pfam" id="PF01041">
    <property type="entry name" value="DegT_DnrJ_EryC1"/>
    <property type="match status" value="1"/>
</dbReference>
<dbReference type="GO" id="GO:0030170">
    <property type="term" value="F:pyridoxal phosphate binding"/>
    <property type="evidence" value="ECO:0007669"/>
    <property type="project" value="TreeGrafter"/>
</dbReference>
<dbReference type="AlphaFoldDB" id="A0A1G6CXU9"/>
<dbReference type="EMBL" id="FMXQ01000005">
    <property type="protein sequence ID" value="SDB37505.1"/>
    <property type="molecule type" value="Genomic_DNA"/>
</dbReference>
<reference evidence="4 5" key="1">
    <citation type="submission" date="2016-10" db="EMBL/GenBank/DDBJ databases">
        <authorList>
            <person name="de Groot N.N."/>
        </authorList>
    </citation>
    <scope>NUCLEOTIDE SEQUENCE [LARGE SCALE GENOMIC DNA]</scope>
    <source>
        <strain evidence="4 5">ATCC 35022</strain>
    </source>
</reference>
<dbReference type="STRING" id="665467.SAMN02982931_02871"/>
<evidence type="ECO:0000313" key="5">
    <source>
        <dbReference type="Proteomes" id="UP000199071"/>
    </source>
</evidence>
<dbReference type="InterPro" id="IPR000653">
    <property type="entry name" value="DegT/StrS_aminotransferase"/>
</dbReference>
<dbReference type="CDD" id="cd00616">
    <property type="entry name" value="AHBA_syn"/>
    <property type="match status" value="1"/>
</dbReference>